<protein>
    <submittedName>
        <fullName evidence="2">AtzE family amidohydrolase</fullName>
    </submittedName>
</protein>
<feature type="non-terminal residue" evidence="2">
    <location>
        <position position="1"/>
    </location>
</feature>
<evidence type="ECO:0000259" key="1">
    <source>
        <dbReference type="Pfam" id="PF01425"/>
    </source>
</evidence>
<dbReference type="GO" id="GO:0016787">
    <property type="term" value="F:hydrolase activity"/>
    <property type="evidence" value="ECO:0007669"/>
    <property type="project" value="UniProtKB-KW"/>
</dbReference>
<keyword evidence="2" id="KW-0378">Hydrolase</keyword>
<dbReference type="InterPro" id="IPR000120">
    <property type="entry name" value="Amidase"/>
</dbReference>
<dbReference type="PANTHER" id="PTHR11895:SF172">
    <property type="entry name" value="GLUTAMYL-TRNA(GLN) AMIDOTRANSFERASE"/>
    <property type="match status" value="1"/>
</dbReference>
<organism evidence="2">
    <name type="scientific">Symploca sp. SIO1C4</name>
    <dbReference type="NCBI Taxonomy" id="2607765"/>
    <lineage>
        <taxon>Bacteria</taxon>
        <taxon>Bacillati</taxon>
        <taxon>Cyanobacteriota</taxon>
        <taxon>Cyanophyceae</taxon>
        <taxon>Coleofasciculales</taxon>
        <taxon>Coleofasciculaceae</taxon>
        <taxon>Symploca</taxon>
    </lineage>
</organism>
<dbReference type="AlphaFoldDB" id="A0A6B3NNM4"/>
<gene>
    <name evidence="2" type="ORF">F6J89_30505</name>
</gene>
<name>A0A6B3NNM4_9CYAN</name>
<sequence length="245" mass="26741">HIGPFARSVRDLATCFDILQGVDQSDPICTDRPPELCLPQLHQGIEGLRIAVADGYFAQGAEPEALEAVAKVAKALDVNSSITIPEAHRARAAAYIITASEGANLHLEKLRSRPQDFDPATRDRFLAGALIPANWYIQAQRFRRWYGDRLQEIFENVDIIIAPTTPCVAPKIGQEKMVISGEEVLVRPNLGLFTQPLSFIGLPVLSVPIQSSVSLPLGVQLIAAPYNEALILRIATFLESKGLVV</sequence>
<dbReference type="PANTHER" id="PTHR11895">
    <property type="entry name" value="TRANSAMIDASE"/>
    <property type="match status" value="1"/>
</dbReference>
<accession>A0A6B3NNM4</accession>
<dbReference type="Gene3D" id="3.90.1300.10">
    <property type="entry name" value="Amidase signature (AS) domain"/>
    <property type="match status" value="1"/>
</dbReference>
<proteinExistence type="predicted"/>
<feature type="domain" description="Amidase" evidence="1">
    <location>
        <begin position="1"/>
        <end position="232"/>
    </location>
</feature>
<dbReference type="InterPro" id="IPR023631">
    <property type="entry name" value="Amidase_dom"/>
</dbReference>
<dbReference type="InterPro" id="IPR036928">
    <property type="entry name" value="AS_sf"/>
</dbReference>
<dbReference type="SUPFAM" id="SSF75304">
    <property type="entry name" value="Amidase signature (AS) enzymes"/>
    <property type="match status" value="1"/>
</dbReference>
<dbReference type="Pfam" id="PF01425">
    <property type="entry name" value="Amidase"/>
    <property type="match status" value="1"/>
</dbReference>
<evidence type="ECO:0000313" key="2">
    <source>
        <dbReference type="EMBL" id="NER31824.1"/>
    </source>
</evidence>
<reference evidence="2" key="1">
    <citation type="submission" date="2019-11" db="EMBL/GenBank/DDBJ databases">
        <title>Genomic insights into an expanded diversity of filamentous marine cyanobacteria reveals the extraordinary biosynthetic potential of Moorea and Okeania.</title>
        <authorList>
            <person name="Ferreira Leao T."/>
            <person name="Wang M."/>
            <person name="Moss N."/>
            <person name="Da Silva R."/>
            <person name="Sanders J."/>
            <person name="Nurk S."/>
            <person name="Gurevich A."/>
            <person name="Humphrey G."/>
            <person name="Reher R."/>
            <person name="Zhu Q."/>
            <person name="Belda-Ferre P."/>
            <person name="Glukhov E."/>
            <person name="Rex R."/>
            <person name="Dorrestein P.C."/>
            <person name="Knight R."/>
            <person name="Pevzner P."/>
            <person name="Gerwick W.H."/>
            <person name="Gerwick L."/>
        </authorList>
    </citation>
    <scope>NUCLEOTIDE SEQUENCE</scope>
    <source>
        <strain evidence="2">SIO1C4</strain>
    </source>
</reference>
<dbReference type="EMBL" id="JAAHFQ010000949">
    <property type="protein sequence ID" value="NER31824.1"/>
    <property type="molecule type" value="Genomic_DNA"/>
</dbReference>
<comment type="caution">
    <text evidence="2">The sequence shown here is derived from an EMBL/GenBank/DDBJ whole genome shotgun (WGS) entry which is preliminary data.</text>
</comment>